<comment type="caution">
    <text evidence="1">The sequence shown here is derived from an EMBL/GenBank/DDBJ whole genome shotgun (WGS) entry which is preliminary data.</text>
</comment>
<evidence type="ECO:0000313" key="2">
    <source>
        <dbReference type="Proteomes" id="UP000821865"/>
    </source>
</evidence>
<gene>
    <name evidence="1" type="ORF">HPB49_019220</name>
</gene>
<reference evidence="1" key="1">
    <citation type="submission" date="2020-05" db="EMBL/GenBank/DDBJ databases">
        <title>Large-scale comparative analyses of tick genomes elucidate their genetic diversity and vector capacities.</title>
        <authorList>
            <person name="Jia N."/>
            <person name="Wang J."/>
            <person name="Shi W."/>
            <person name="Du L."/>
            <person name="Sun Y."/>
            <person name="Zhan W."/>
            <person name="Jiang J."/>
            <person name="Wang Q."/>
            <person name="Zhang B."/>
            <person name="Ji P."/>
            <person name="Sakyi L.B."/>
            <person name="Cui X."/>
            <person name="Yuan T."/>
            <person name="Jiang B."/>
            <person name="Yang W."/>
            <person name="Lam T.T.-Y."/>
            <person name="Chang Q."/>
            <person name="Ding S."/>
            <person name="Wang X."/>
            <person name="Zhu J."/>
            <person name="Ruan X."/>
            <person name="Zhao L."/>
            <person name="Wei J."/>
            <person name="Que T."/>
            <person name="Du C."/>
            <person name="Cheng J."/>
            <person name="Dai P."/>
            <person name="Han X."/>
            <person name="Huang E."/>
            <person name="Gao Y."/>
            <person name="Liu J."/>
            <person name="Shao H."/>
            <person name="Ye R."/>
            <person name="Li L."/>
            <person name="Wei W."/>
            <person name="Wang X."/>
            <person name="Wang C."/>
            <person name="Yang T."/>
            <person name="Huo Q."/>
            <person name="Li W."/>
            <person name="Guo W."/>
            <person name="Chen H."/>
            <person name="Zhou L."/>
            <person name="Ni X."/>
            <person name="Tian J."/>
            <person name="Zhou Y."/>
            <person name="Sheng Y."/>
            <person name="Liu T."/>
            <person name="Pan Y."/>
            <person name="Xia L."/>
            <person name="Li J."/>
            <person name="Zhao F."/>
            <person name="Cao W."/>
        </authorList>
    </citation>
    <scope>NUCLEOTIDE SEQUENCE</scope>
    <source>
        <strain evidence="1">Dsil-2018</strain>
    </source>
</reference>
<dbReference type="Proteomes" id="UP000821865">
    <property type="component" value="Chromosome 1"/>
</dbReference>
<organism evidence="1 2">
    <name type="scientific">Dermacentor silvarum</name>
    <name type="common">Tick</name>
    <dbReference type="NCBI Taxonomy" id="543639"/>
    <lineage>
        <taxon>Eukaryota</taxon>
        <taxon>Metazoa</taxon>
        <taxon>Ecdysozoa</taxon>
        <taxon>Arthropoda</taxon>
        <taxon>Chelicerata</taxon>
        <taxon>Arachnida</taxon>
        <taxon>Acari</taxon>
        <taxon>Parasitiformes</taxon>
        <taxon>Ixodida</taxon>
        <taxon>Ixodoidea</taxon>
        <taxon>Ixodidae</taxon>
        <taxon>Rhipicephalinae</taxon>
        <taxon>Dermacentor</taxon>
    </lineage>
</organism>
<keyword evidence="2" id="KW-1185">Reference proteome</keyword>
<proteinExistence type="predicted"/>
<sequence>MRLQGWNDVSYHGCPQIRTPNIDALAWNGIRLRRYYTQPLCTPSRAALLTGRYPLNIGFQHSIIYNEEPRGLPLWASLLPQWLADLGYVTHHLGKRKVNDEDDVSSRGRQRRRMPRNTKKKKNPTKALPGFSTHPHLQYHHYHCRVPFFSARDITRRLSPLEITMATCVLGLDGSVTKSKDTTRAVFDSTVAAGAPATASTRSSFLPLSATPSCRASSVALMQTPSLPSLKPSSFQPECAAWLALLLPEFVGATSEQQPLTQPKSSVRVGLELSPPSLERGAPGRPELGGCRHRHLCTTATIQPEVGGRDSCHHISHQASAGV</sequence>
<protein>
    <submittedName>
        <fullName evidence="1">Uncharacterized protein</fullName>
    </submittedName>
</protein>
<name>A0ACB8E2G3_DERSI</name>
<dbReference type="EMBL" id="CM023470">
    <property type="protein sequence ID" value="KAH7980784.1"/>
    <property type="molecule type" value="Genomic_DNA"/>
</dbReference>
<evidence type="ECO:0000313" key="1">
    <source>
        <dbReference type="EMBL" id="KAH7980784.1"/>
    </source>
</evidence>
<accession>A0ACB8E2G3</accession>